<dbReference type="VEuPathDB" id="MicrosporidiaDB:EHP00_120"/>
<dbReference type="AlphaFoldDB" id="A0A1W0E5X5"/>
<organism evidence="2 3">
    <name type="scientific">Ecytonucleospora hepatopenaei</name>
    <dbReference type="NCBI Taxonomy" id="646526"/>
    <lineage>
        <taxon>Eukaryota</taxon>
        <taxon>Fungi</taxon>
        <taxon>Fungi incertae sedis</taxon>
        <taxon>Microsporidia</taxon>
        <taxon>Enterocytozoonidae</taxon>
        <taxon>Ecytonucleospora</taxon>
    </lineage>
</organism>
<dbReference type="OrthoDB" id="7340501at2759"/>
<dbReference type="Proteomes" id="UP000192758">
    <property type="component" value="Unassembled WGS sequence"/>
</dbReference>
<sequence length="467" mass="54861">MYNYDTISNLIIAEQTFCALFKFLEIEKNKKCGKIVILTTMPDSTTDESIAKILIEKFGCSEVFLGFDFMFCYNRYFVNKDTLVICISASNTYVCVVQNNNIVFLHKLCFGANDLMCYINYTMHFQHKMYKNSYEKLLDHVSVAYDYSEEAFSLFQKIKSKKYEDCLFLEEENQSIADGFNIKETEEKSVTKEFILPVIDYNLLKKEDIGLQDSDIKEKKKQKLIFHSTFARLKSKIDCVLNKIGKKLADNEEMLEKTQNFEFFLERKKHEFVDLKRRLKERETLRKNANNRKTLEAVIKYKEKNLTVEEFKLQQKIMEAENKDMEQELIVELDRRAKELSALDPNYVLFESSTVDILKGENIRRSFLSIEKYKWGEIFFNPSILHIDQMGLSDCLELVSKQFEVENVLLCGGMAKMKGLYQRVYKELICRSKTGKINIKIADDPQKDPFYGADTNFCHKKYTKDNL</sequence>
<dbReference type="STRING" id="646526.A0A1W0E5X5"/>
<dbReference type="InterPro" id="IPR043129">
    <property type="entry name" value="ATPase_NBD"/>
</dbReference>
<dbReference type="Gene3D" id="3.90.640.10">
    <property type="entry name" value="Actin, Chain A, domain 4"/>
    <property type="match status" value="1"/>
</dbReference>
<proteinExistence type="predicted"/>
<protein>
    <submittedName>
        <fullName evidence="2">Arp5</fullName>
    </submittedName>
</protein>
<reference evidence="2 3" key="1">
    <citation type="journal article" date="2017" name="Environ. Microbiol.">
        <title>Decay of the glycolytic pathway and adaptation to intranuclear parasitism within Enterocytozoonidae microsporidia.</title>
        <authorList>
            <person name="Wiredu Boakye D."/>
            <person name="Jaroenlak P."/>
            <person name="Prachumwat A."/>
            <person name="Williams T.A."/>
            <person name="Bateman K.S."/>
            <person name="Itsathitphaisarn O."/>
            <person name="Sritunyalucksana K."/>
            <person name="Paszkiewicz K.H."/>
            <person name="Moore K.A."/>
            <person name="Stentiford G.D."/>
            <person name="Williams B.A."/>
        </authorList>
    </citation>
    <scope>NUCLEOTIDE SEQUENCE [LARGE SCALE GENOMIC DNA]</scope>
    <source>
        <strain evidence="2 3">TH1</strain>
    </source>
</reference>
<dbReference type="SUPFAM" id="SSF53067">
    <property type="entry name" value="Actin-like ATPase domain"/>
    <property type="match status" value="1"/>
</dbReference>
<keyword evidence="1" id="KW-0175">Coiled coil</keyword>
<gene>
    <name evidence="2" type="primary">Arp5</name>
    <name evidence="2" type="ORF">EHP00_120</name>
</gene>
<evidence type="ECO:0000256" key="1">
    <source>
        <dbReference type="SAM" id="Coils"/>
    </source>
</evidence>
<dbReference type="Gene3D" id="3.30.420.40">
    <property type="match status" value="1"/>
</dbReference>
<evidence type="ECO:0000313" key="2">
    <source>
        <dbReference type="EMBL" id="OQS54618.1"/>
    </source>
</evidence>
<keyword evidence="3" id="KW-1185">Reference proteome</keyword>
<accession>A0A1W0E5X5</accession>
<dbReference type="EMBL" id="MNPJ01000019">
    <property type="protein sequence ID" value="OQS54618.1"/>
    <property type="molecule type" value="Genomic_DNA"/>
</dbReference>
<comment type="caution">
    <text evidence="2">The sequence shown here is derived from an EMBL/GenBank/DDBJ whole genome shotgun (WGS) entry which is preliminary data.</text>
</comment>
<name>A0A1W0E5X5_9MICR</name>
<evidence type="ECO:0000313" key="3">
    <source>
        <dbReference type="Proteomes" id="UP000192758"/>
    </source>
</evidence>
<feature type="coiled-coil region" evidence="1">
    <location>
        <begin position="272"/>
        <end position="328"/>
    </location>
</feature>